<accession>A0A9N9J918</accession>
<evidence type="ECO:0000256" key="1">
    <source>
        <dbReference type="SAM" id="MobiDB-lite"/>
    </source>
</evidence>
<feature type="region of interest" description="Disordered" evidence="1">
    <location>
        <begin position="94"/>
        <end position="121"/>
    </location>
</feature>
<sequence>YEALILERLKLMIPTNKKDERKDELLQKDNLTAQEDKELLTLVKEIEKNRNILREQAKKSIYSSPFSLFDYDYNENEYDSDDNESDIFDYCLDTDDEEDEEEQAENSQKTLTKLKNQTESD</sequence>
<name>A0A9N9J918_9GLOM</name>
<dbReference type="EMBL" id="CAJVPZ010044753">
    <property type="protein sequence ID" value="CAG8768053.1"/>
    <property type="molecule type" value="Genomic_DNA"/>
</dbReference>
<protein>
    <submittedName>
        <fullName evidence="2">1437_t:CDS:1</fullName>
    </submittedName>
</protein>
<dbReference type="AlphaFoldDB" id="A0A9N9J918"/>
<keyword evidence="3" id="KW-1185">Reference proteome</keyword>
<feature type="compositionally biased region" description="Polar residues" evidence="1">
    <location>
        <begin position="105"/>
        <end position="115"/>
    </location>
</feature>
<feature type="non-terminal residue" evidence="2">
    <location>
        <position position="1"/>
    </location>
</feature>
<gene>
    <name evidence="2" type="ORF">RFULGI_LOCUS14848</name>
</gene>
<evidence type="ECO:0000313" key="3">
    <source>
        <dbReference type="Proteomes" id="UP000789396"/>
    </source>
</evidence>
<evidence type="ECO:0000313" key="2">
    <source>
        <dbReference type="EMBL" id="CAG8768053.1"/>
    </source>
</evidence>
<dbReference type="Proteomes" id="UP000789396">
    <property type="component" value="Unassembled WGS sequence"/>
</dbReference>
<comment type="caution">
    <text evidence="2">The sequence shown here is derived from an EMBL/GenBank/DDBJ whole genome shotgun (WGS) entry which is preliminary data.</text>
</comment>
<reference evidence="2" key="1">
    <citation type="submission" date="2021-06" db="EMBL/GenBank/DDBJ databases">
        <authorList>
            <person name="Kallberg Y."/>
            <person name="Tangrot J."/>
            <person name="Rosling A."/>
        </authorList>
    </citation>
    <scope>NUCLEOTIDE SEQUENCE</scope>
    <source>
        <strain evidence="2">IN212</strain>
    </source>
</reference>
<organism evidence="2 3">
    <name type="scientific">Racocetra fulgida</name>
    <dbReference type="NCBI Taxonomy" id="60492"/>
    <lineage>
        <taxon>Eukaryota</taxon>
        <taxon>Fungi</taxon>
        <taxon>Fungi incertae sedis</taxon>
        <taxon>Mucoromycota</taxon>
        <taxon>Glomeromycotina</taxon>
        <taxon>Glomeromycetes</taxon>
        <taxon>Diversisporales</taxon>
        <taxon>Gigasporaceae</taxon>
        <taxon>Racocetra</taxon>
    </lineage>
</organism>
<proteinExistence type="predicted"/>
<feature type="compositionally biased region" description="Acidic residues" evidence="1">
    <location>
        <begin position="94"/>
        <end position="104"/>
    </location>
</feature>